<dbReference type="eggNOG" id="COG0009">
    <property type="taxonomic scope" value="Bacteria"/>
</dbReference>
<feature type="binding site" evidence="14">
    <location>
        <position position="121"/>
    </location>
    <ligand>
        <name>ATP</name>
        <dbReference type="ChEBI" id="CHEBI:30616"/>
    </ligand>
</feature>
<dbReference type="GO" id="GO:0061710">
    <property type="term" value="F:L-threonylcarbamoyladenylate synthase"/>
    <property type="evidence" value="ECO:0007669"/>
    <property type="project" value="UniProtKB-EC"/>
</dbReference>
<dbReference type="KEGG" id="tmz:Tmz1t_3187"/>
<reference evidence="16 17" key="2">
    <citation type="journal article" date="2012" name="Stand. Genomic Sci.">
        <title>Complete genome sequence of Thauera aminoaromatica strain MZ1T.</title>
        <authorList>
            <person name="Jiang K."/>
            <person name="Sanseverino J."/>
            <person name="Chauhan A."/>
            <person name="Lucas S."/>
            <person name="Copeland A."/>
            <person name="Lapidus A."/>
            <person name="Del Rio T.G."/>
            <person name="Dalin E."/>
            <person name="Tice H."/>
            <person name="Bruce D."/>
            <person name="Goodwin L."/>
            <person name="Pitluck S."/>
            <person name="Sims D."/>
            <person name="Brettin T."/>
            <person name="Detter J.C."/>
            <person name="Han C."/>
            <person name="Chang Y.J."/>
            <person name="Larimer F."/>
            <person name="Land M."/>
            <person name="Hauser L."/>
            <person name="Kyrpides N.C."/>
            <person name="Mikhailova N."/>
            <person name="Moser S."/>
            <person name="Jegier P."/>
            <person name="Close D."/>
            <person name="Debruyn J.M."/>
            <person name="Wang Y."/>
            <person name="Layton A.C."/>
            <person name="Allen M.S."/>
            <person name="Sayler G.S."/>
        </authorList>
    </citation>
    <scope>NUCLEOTIDE SEQUENCE [LARGE SCALE GENOMIC DNA]</scope>
    <source>
        <strain evidence="16 17">MZ1T</strain>
    </source>
</reference>
<dbReference type="Pfam" id="PF01300">
    <property type="entry name" value="Sua5_yciO_yrdC"/>
    <property type="match status" value="1"/>
</dbReference>
<reference evidence="17" key="1">
    <citation type="submission" date="2009-05" db="EMBL/GenBank/DDBJ databases">
        <title>Complete sequence of chromosome of Thauera sp. MZ1T.</title>
        <authorList>
            <consortium name="US DOE Joint Genome Institute"/>
            <person name="Lucas S."/>
            <person name="Copeland A."/>
            <person name="Lapidus A."/>
            <person name="Glavina del Rio T."/>
            <person name="Dalin E."/>
            <person name="Tice H."/>
            <person name="Bruce D."/>
            <person name="Goodwin L."/>
            <person name="Pitluck S."/>
            <person name="Sims D."/>
            <person name="Brettin T."/>
            <person name="Detter J.C."/>
            <person name="Han C."/>
            <person name="Larimer F."/>
            <person name="Land M."/>
            <person name="Hauser L."/>
            <person name="Kyrpides N."/>
            <person name="Mikhailova N."/>
            <person name="Sayler G.S."/>
        </authorList>
    </citation>
    <scope>NUCLEOTIDE SEQUENCE [LARGE SCALE GENOMIC DNA]</scope>
    <source>
        <strain evidence="17">MZ1T</strain>
    </source>
</reference>
<dbReference type="FunFam" id="3.90.870.10:FF:000009">
    <property type="entry name" value="Threonylcarbamoyl-AMP synthase, putative"/>
    <property type="match status" value="1"/>
</dbReference>
<evidence type="ECO:0000256" key="1">
    <source>
        <dbReference type="ARBA" id="ARBA00004496"/>
    </source>
</evidence>
<evidence type="ECO:0000256" key="9">
    <source>
        <dbReference type="ARBA" id="ARBA00022741"/>
    </source>
</evidence>
<dbReference type="InterPro" id="IPR006070">
    <property type="entry name" value="Sua5-like_dom"/>
</dbReference>
<feature type="binding site" evidence="14">
    <location>
        <position position="145"/>
    </location>
    <ligand>
        <name>L-threonine</name>
        <dbReference type="ChEBI" id="CHEBI:57926"/>
    </ligand>
</feature>
<evidence type="ECO:0000256" key="10">
    <source>
        <dbReference type="ARBA" id="ARBA00022840"/>
    </source>
</evidence>
<dbReference type="PANTHER" id="PTHR17490:SF16">
    <property type="entry name" value="THREONYLCARBAMOYL-AMP SYNTHASE"/>
    <property type="match status" value="1"/>
</dbReference>
<evidence type="ECO:0000256" key="6">
    <source>
        <dbReference type="ARBA" id="ARBA00022679"/>
    </source>
</evidence>
<dbReference type="STRING" id="85643.Tmz1t_3187"/>
<evidence type="ECO:0000256" key="11">
    <source>
        <dbReference type="ARBA" id="ARBA00029774"/>
    </source>
</evidence>
<keyword evidence="7 13" id="KW-0819">tRNA processing</keyword>
<evidence type="ECO:0000256" key="14">
    <source>
        <dbReference type="PIRSR" id="PIRSR004930-1"/>
    </source>
</evidence>
<dbReference type="InterPro" id="IPR005145">
    <property type="entry name" value="Sua5_C"/>
</dbReference>
<comment type="similarity">
    <text evidence="2 13">Belongs to the SUA5 family.</text>
</comment>
<evidence type="ECO:0000313" key="17">
    <source>
        <dbReference type="Proteomes" id="UP000002186"/>
    </source>
</evidence>
<dbReference type="SUPFAM" id="SSF55821">
    <property type="entry name" value="YrdC/RibB"/>
    <property type="match status" value="1"/>
</dbReference>
<dbReference type="Gene3D" id="3.90.870.10">
    <property type="entry name" value="DHBP synthase"/>
    <property type="match status" value="1"/>
</dbReference>
<proteinExistence type="inferred from homology"/>
<dbReference type="InterPro" id="IPR050156">
    <property type="entry name" value="TC-AMP_synthase_SUA5"/>
</dbReference>
<feature type="binding site" evidence="14">
    <location>
        <position position="199"/>
    </location>
    <ligand>
        <name>ATP</name>
        <dbReference type="ChEBI" id="CHEBI:30616"/>
    </ligand>
</feature>
<dbReference type="EC" id="2.7.7.87" evidence="3 13"/>
<comment type="catalytic activity">
    <reaction evidence="12 13">
        <text>L-threonine + hydrogencarbonate + ATP = L-threonylcarbamoyladenylate + diphosphate + H2O</text>
        <dbReference type="Rhea" id="RHEA:36407"/>
        <dbReference type="ChEBI" id="CHEBI:15377"/>
        <dbReference type="ChEBI" id="CHEBI:17544"/>
        <dbReference type="ChEBI" id="CHEBI:30616"/>
        <dbReference type="ChEBI" id="CHEBI:33019"/>
        <dbReference type="ChEBI" id="CHEBI:57926"/>
        <dbReference type="ChEBI" id="CHEBI:73682"/>
        <dbReference type="EC" id="2.7.7.87"/>
    </reaction>
</comment>
<comment type="subcellular location">
    <subcellularLocation>
        <location evidence="1 13">Cytoplasm</location>
    </subcellularLocation>
</comment>
<evidence type="ECO:0000256" key="13">
    <source>
        <dbReference type="PIRNR" id="PIRNR004930"/>
    </source>
</evidence>
<keyword evidence="9 13" id="KW-0547">Nucleotide-binding</keyword>
<evidence type="ECO:0000256" key="12">
    <source>
        <dbReference type="ARBA" id="ARBA00048366"/>
    </source>
</evidence>
<feature type="binding site" evidence="14">
    <location>
        <position position="62"/>
    </location>
    <ligand>
        <name>ATP</name>
        <dbReference type="ChEBI" id="CHEBI:30616"/>
    </ligand>
</feature>
<feature type="binding site" evidence="14">
    <location>
        <position position="39"/>
    </location>
    <ligand>
        <name>L-threonine</name>
        <dbReference type="ChEBI" id="CHEBI:57926"/>
    </ligand>
</feature>
<keyword evidence="10 13" id="KW-0067">ATP-binding</keyword>
<sequence length="370" mass="37751">MSTPGAGRRGRIESSTPAAIAEAAALLRAGELVGMPTETVYGLAADALDPEAVKKIFAAKGRPADHPLIVHLPSVEHLPQWAAAIPKDALALARAFWPGPLTLILKRTPDVPDEVTGGQDTVGVRVPAHPVALALLRAFDGGLAAPSANRFGRISPTTAAHVHEELGERVAMILDGGACAVGIESTILDFSRDVPEILRPGAITPEDIARVIGRRPRVPGESVAETASARAGQCGDASGLAEAAAPNAAADAAQPAPRVSGALAAHYAPRTPLRLVEPALLADEAAALAGEGSRVAVLAHSTSDPRDARLSWRSLPADPAAYAQGLYASLRALDGVGADLILIEALPGGPGWRAVADRLGRAAVGSGATD</sequence>
<dbReference type="GO" id="GO:0003725">
    <property type="term" value="F:double-stranded RNA binding"/>
    <property type="evidence" value="ECO:0007669"/>
    <property type="project" value="UniProtKB-UniRule"/>
</dbReference>
<dbReference type="PROSITE" id="PS51163">
    <property type="entry name" value="YRDC"/>
    <property type="match status" value="1"/>
</dbReference>
<evidence type="ECO:0000313" key="16">
    <source>
        <dbReference type="EMBL" id="ACR01782.1"/>
    </source>
</evidence>
<dbReference type="AlphaFoldDB" id="C4KBK6"/>
<evidence type="ECO:0000256" key="2">
    <source>
        <dbReference type="ARBA" id="ARBA00007663"/>
    </source>
</evidence>
<dbReference type="EMBL" id="CP001281">
    <property type="protein sequence ID" value="ACR01782.1"/>
    <property type="molecule type" value="Genomic_DNA"/>
</dbReference>
<dbReference type="GO" id="GO:0006450">
    <property type="term" value="P:regulation of translational fidelity"/>
    <property type="evidence" value="ECO:0007669"/>
    <property type="project" value="TreeGrafter"/>
</dbReference>
<accession>C4KBK6</accession>
<dbReference type="InterPro" id="IPR038385">
    <property type="entry name" value="Sua5/YwlC_C"/>
</dbReference>
<gene>
    <name evidence="16" type="ordered locus">Tmz1t_3187</name>
</gene>
<dbReference type="InterPro" id="IPR010923">
    <property type="entry name" value="T(6)A37_SUA5"/>
</dbReference>
<feature type="binding site" evidence="14">
    <location>
        <position position="267"/>
    </location>
    <ligand>
        <name>ATP</name>
        <dbReference type="ChEBI" id="CHEBI:30616"/>
    </ligand>
</feature>
<comment type="function">
    <text evidence="13">Required for the formation of a threonylcarbamoyl group on adenosine at position 37 (t(6)A37) in tRNAs that read codons beginning with adenine.</text>
</comment>
<evidence type="ECO:0000256" key="8">
    <source>
        <dbReference type="ARBA" id="ARBA00022695"/>
    </source>
</evidence>
<keyword evidence="6 13" id="KW-0808">Transferase</keyword>
<feature type="binding site" evidence="14">
    <location>
        <position position="185"/>
    </location>
    <ligand>
        <name>L-threonine</name>
        <dbReference type="ChEBI" id="CHEBI:57926"/>
    </ligand>
</feature>
<dbReference type="InterPro" id="IPR017945">
    <property type="entry name" value="DHBP_synth_RibB-like_a/b_dom"/>
</dbReference>
<protein>
    <recommendedName>
        <fullName evidence="4 13">Threonylcarbamoyl-AMP synthase</fullName>
        <shortName evidence="13">TC-AMP synthase</shortName>
        <ecNumber evidence="3 13">2.7.7.87</ecNumber>
    </recommendedName>
    <alternativeName>
        <fullName evidence="11 13">L-threonylcarbamoyladenylate synthase</fullName>
    </alternativeName>
</protein>
<feature type="binding site" evidence="14">
    <location>
        <position position="147"/>
    </location>
    <ligand>
        <name>ATP</name>
        <dbReference type="ChEBI" id="CHEBI:30616"/>
    </ligand>
</feature>
<dbReference type="OrthoDB" id="9814580at2"/>
<evidence type="ECO:0000256" key="7">
    <source>
        <dbReference type="ARBA" id="ARBA00022694"/>
    </source>
</evidence>
<feature type="binding site" evidence="14">
    <location>
        <position position="125"/>
    </location>
    <ligand>
        <name>L-threonine</name>
        <dbReference type="ChEBI" id="CHEBI:57926"/>
    </ligand>
</feature>
<dbReference type="HOGENOM" id="CLU_031397_0_0_4"/>
<dbReference type="Gene3D" id="3.40.50.11030">
    <property type="entry name" value="Threonylcarbamoyl-AMP synthase, C-terminal domain"/>
    <property type="match status" value="1"/>
</dbReference>
<evidence type="ECO:0000256" key="5">
    <source>
        <dbReference type="ARBA" id="ARBA00022490"/>
    </source>
</evidence>
<evidence type="ECO:0000256" key="4">
    <source>
        <dbReference type="ARBA" id="ARBA00015492"/>
    </source>
</evidence>
<dbReference type="Pfam" id="PF03481">
    <property type="entry name" value="Sua5_C"/>
    <property type="match status" value="1"/>
</dbReference>
<keyword evidence="5 13" id="KW-0963">Cytoplasm</keyword>
<dbReference type="Proteomes" id="UP000002186">
    <property type="component" value="Chromosome"/>
</dbReference>
<feature type="binding site" evidence="14">
    <location>
        <position position="71"/>
    </location>
    <ligand>
        <name>L-threonine</name>
        <dbReference type="ChEBI" id="CHEBI:57926"/>
    </ligand>
</feature>
<dbReference type="GO" id="GO:0000049">
    <property type="term" value="F:tRNA binding"/>
    <property type="evidence" value="ECO:0007669"/>
    <property type="project" value="TreeGrafter"/>
</dbReference>
<dbReference type="RefSeq" id="WP_004298179.1">
    <property type="nucleotide sequence ID" value="NC_011662.2"/>
</dbReference>
<feature type="domain" description="YrdC-like" evidence="15">
    <location>
        <begin position="17"/>
        <end position="203"/>
    </location>
</feature>
<organism evidence="16 17">
    <name type="scientific">Thauera aminoaromatica</name>
    <dbReference type="NCBI Taxonomy" id="164330"/>
    <lineage>
        <taxon>Bacteria</taxon>
        <taxon>Pseudomonadati</taxon>
        <taxon>Pseudomonadota</taxon>
        <taxon>Betaproteobacteria</taxon>
        <taxon>Rhodocyclales</taxon>
        <taxon>Zoogloeaceae</taxon>
        <taxon>Thauera</taxon>
    </lineage>
</organism>
<dbReference type="GO" id="GO:0008033">
    <property type="term" value="P:tRNA processing"/>
    <property type="evidence" value="ECO:0007669"/>
    <property type="project" value="UniProtKB-KW"/>
</dbReference>
<dbReference type="PIRSF" id="PIRSF004930">
    <property type="entry name" value="Tln_factor_SUA5"/>
    <property type="match status" value="1"/>
</dbReference>
<dbReference type="GO" id="GO:0005737">
    <property type="term" value="C:cytoplasm"/>
    <property type="evidence" value="ECO:0007669"/>
    <property type="project" value="UniProtKB-SubCell"/>
</dbReference>
<dbReference type="PANTHER" id="PTHR17490">
    <property type="entry name" value="SUA5"/>
    <property type="match status" value="1"/>
</dbReference>
<dbReference type="GO" id="GO:0005524">
    <property type="term" value="F:ATP binding"/>
    <property type="evidence" value="ECO:0007669"/>
    <property type="project" value="UniProtKB-UniRule"/>
</dbReference>
<name>C4KBK6_THASP</name>
<feature type="binding site" evidence="14">
    <location>
        <position position="155"/>
    </location>
    <ligand>
        <name>ATP</name>
        <dbReference type="ChEBI" id="CHEBI:30616"/>
    </ligand>
</feature>
<keyword evidence="8 13" id="KW-0548">Nucleotidyltransferase</keyword>
<keyword evidence="17" id="KW-1185">Reference proteome</keyword>
<evidence type="ECO:0000256" key="3">
    <source>
        <dbReference type="ARBA" id="ARBA00012584"/>
    </source>
</evidence>
<evidence type="ECO:0000259" key="15">
    <source>
        <dbReference type="PROSITE" id="PS51163"/>
    </source>
</evidence>
<dbReference type="NCBIfam" id="TIGR00057">
    <property type="entry name" value="L-threonylcarbamoyladenylate synthase"/>
    <property type="match status" value="1"/>
</dbReference>